<dbReference type="InterPro" id="IPR036866">
    <property type="entry name" value="RibonucZ/Hydroxyglut_hydro"/>
</dbReference>
<dbReference type="SUPFAM" id="SSF56281">
    <property type="entry name" value="Metallo-hydrolase/oxidoreductase"/>
    <property type="match status" value="1"/>
</dbReference>
<evidence type="ECO:0008006" key="4">
    <source>
        <dbReference type="Google" id="ProtNLM"/>
    </source>
</evidence>
<keyword evidence="1" id="KW-0732">Signal</keyword>
<accession>A0A0C1FR60</accession>
<comment type="caution">
    <text evidence="2">The sequence shown here is derived from an EMBL/GenBank/DDBJ whole genome shotgun (WGS) entry which is preliminary data.</text>
</comment>
<evidence type="ECO:0000313" key="2">
    <source>
        <dbReference type="EMBL" id="KIA94243.1"/>
    </source>
</evidence>
<evidence type="ECO:0000313" key="3">
    <source>
        <dbReference type="Proteomes" id="UP000031246"/>
    </source>
</evidence>
<dbReference type="AlphaFoldDB" id="A0A0C1FR60"/>
<dbReference type="EMBL" id="JSYN01000010">
    <property type="protein sequence ID" value="KIA94243.1"/>
    <property type="molecule type" value="Genomic_DNA"/>
</dbReference>
<reference evidence="2 3" key="1">
    <citation type="submission" date="2014-10" db="EMBL/GenBank/DDBJ databases">
        <title>Pedobacter Kyungheensis.</title>
        <authorList>
            <person name="Anderson B.M."/>
            <person name="Newman J.D."/>
        </authorList>
    </citation>
    <scope>NUCLEOTIDE SEQUENCE [LARGE SCALE GENOMIC DNA]</scope>
    <source>
        <strain evidence="2 3">KACC 16221</strain>
    </source>
</reference>
<dbReference type="PANTHER" id="PTHR30619">
    <property type="entry name" value="DNA INTERNALIZATION/COMPETENCE PROTEIN COMEC/REC2"/>
    <property type="match status" value="1"/>
</dbReference>
<sequence length="418" mass="46905">MLMLKRFLILLLGSALLQNQAHAQGSLPAWKEGFWDIHFIETGAGNASFMVFPDGTTMLVDAGDLNKNLFDTKFFPLKSTPILPGRSKRPGQWISSYIKQVMPGNRKAGIDYALITHYHEDHYGQINRNSIEATNKAYQLSGLTDVDEELPISKLLDRGLDYPVDLRTYYSNNPTFSNYLKFIGHRIKNGLTHEALQAGSSKQICLLFNAKAFPGFVVRNIKSNNNVWSGEDEKTFQCFPDASMPKNDFNENPLSNAIKITYGKFSFYTGGDNTGYEGEAFPGRKNVEPAIAKAVGKITAMSLNHHGNRDANNDAFIKSLSPDVVVQQSWCSDQPGQDLAFRLVEKNTRDDSIAVFNTHMQQETQAYLGAWITKKFKSLHGHVVIRVTNQGNAYQIFVLDENKEKLEVVKTFGPYLTK</sequence>
<evidence type="ECO:0000256" key="1">
    <source>
        <dbReference type="SAM" id="SignalP"/>
    </source>
</evidence>
<dbReference type="Proteomes" id="UP000031246">
    <property type="component" value="Unassembled WGS sequence"/>
</dbReference>
<dbReference type="PANTHER" id="PTHR30619:SF1">
    <property type="entry name" value="RECOMBINATION PROTEIN 2"/>
    <property type="match status" value="1"/>
</dbReference>
<gene>
    <name evidence="2" type="ORF">OC25_09920</name>
</gene>
<protein>
    <recommendedName>
        <fullName evidence="4">Metallo-beta-lactamase domain-containing protein</fullName>
    </recommendedName>
</protein>
<feature type="signal peptide" evidence="1">
    <location>
        <begin position="1"/>
        <end position="23"/>
    </location>
</feature>
<dbReference type="Gene3D" id="3.60.15.10">
    <property type="entry name" value="Ribonuclease Z/Hydroxyacylglutathione hydrolase-like"/>
    <property type="match status" value="1"/>
</dbReference>
<organism evidence="2 3">
    <name type="scientific">Pedobacter kyungheensis</name>
    <dbReference type="NCBI Taxonomy" id="1069985"/>
    <lineage>
        <taxon>Bacteria</taxon>
        <taxon>Pseudomonadati</taxon>
        <taxon>Bacteroidota</taxon>
        <taxon>Sphingobacteriia</taxon>
        <taxon>Sphingobacteriales</taxon>
        <taxon>Sphingobacteriaceae</taxon>
        <taxon>Pedobacter</taxon>
    </lineage>
</organism>
<proteinExistence type="predicted"/>
<dbReference type="InterPro" id="IPR052159">
    <property type="entry name" value="Competence_DNA_uptake"/>
</dbReference>
<name>A0A0C1FR60_9SPHI</name>
<keyword evidence="3" id="KW-1185">Reference proteome</keyword>
<feature type="chain" id="PRO_5002132529" description="Metallo-beta-lactamase domain-containing protein" evidence="1">
    <location>
        <begin position="24"/>
        <end position="418"/>
    </location>
</feature>